<sequence>MLHLHDLETGDEIARYRLCHEKRRIIKSNHHYRGPAQRITDLEKAFGDLILGELATALCRLLKESSPRIYKDLLKAHGLTDPDRLADLLQHSRLNGRPECVRPTWPPQRTGGALASA</sequence>
<protein>
    <submittedName>
        <fullName evidence="2">Uncharacterized protein</fullName>
    </submittedName>
</protein>
<keyword evidence="3" id="KW-1185">Reference proteome</keyword>
<evidence type="ECO:0000256" key="1">
    <source>
        <dbReference type="SAM" id="MobiDB-lite"/>
    </source>
</evidence>
<accession>A0ABW1YLH9</accession>
<name>A0ABW1YLH9_9GAMM</name>
<gene>
    <name evidence="2" type="ORF">ACFQBM_03840</name>
</gene>
<organism evidence="2 3">
    <name type="scientific">Microbulbifer taiwanensis</name>
    <dbReference type="NCBI Taxonomy" id="986746"/>
    <lineage>
        <taxon>Bacteria</taxon>
        <taxon>Pseudomonadati</taxon>
        <taxon>Pseudomonadota</taxon>
        <taxon>Gammaproteobacteria</taxon>
        <taxon>Cellvibrionales</taxon>
        <taxon>Microbulbiferaceae</taxon>
        <taxon>Microbulbifer</taxon>
    </lineage>
</organism>
<evidence type="ECO:0000313" key="2">
    <source>
        <dbReference type="EMBL" id="MFC6632395.1"/>
    </source>
</evidence>
<feature type="region of interest" description="Disordered" evidence="1">
    <location>
        <begin position="97"/>
        <end position="117"/>
    </location>
</feature>
<comment type="caution">
    <text evidence="2">The sequence shown here is derived from an EMBL/GenBank/DDBJ whole genome shotgun (WGS) entry which is preliminary data.</text>
</comment>
<reference evidence="3" key="1">
    <citation type="journal article" date="2019" name="Int. J. Syst. Evol. Microbiol.">
        <title>The Global Catalogue of Microorganisms (GCM) 10K type strain sequencing project: providing services to taxonomists for standard genome sequencing and annotation.</title>
        <authorList>
            <consortium name="The Broad Institute Genomics Platform"/>
            <consortium name="The Broad Institute Genome Sequencing Center for Infectious Disease"/>
            <person name="Wu L."/>
            <person name="Ma J."/>
        </authorList>
    </citation>
    <scope>NUCLEOTIDE SEQUENCE [LARGE SCALE GENOMIC DNA]</scope>
    <source>
        <strain evidence="3">CGMCC 1.13718</strain>
    </source>
</reference>
<evidence type="ECO:0000313" key="3">
    <source>
        <dbReference type="Proteomes" id="UP001596425"/>
    </source>
</evidence>
<proteinExistence type="predicted"/>
<dbReference type="RefSeq" id="WP_377483175.1">
    <property type="nucleotide sequence ID" value="NZ_JACZFR010000047.1"/>
</dbReference>
<dbReference type="Proteomes" id="UP001596425">
    <property type="component" value="Unassembled WGS sequence"/>
</dbReference>
<dbReference type="EMBL" id="JBHSVR010000001">
    <property type="protein sequence ID" value="MFC6632395.1"/>
    <property type="molecule type" value="Genomic_DNA"/>
</dbReference>